<dbReference type="PANTHER" id="PTHR47936:SF8">
    <property type="entry name" value="PENTATRICOPEPTIDE REPEAT-CONTAINING PROTEIN"/>
    <property type="match status" value="1"/>
</dbReference>
<dbReference type="Gene3D" id="1.25.40.10">
    <property type="entry name" value="Tetratricopeptide repeat domain"/>
    <property type="match status" value="1"/>
</dbReference>
<dbReference type="NCBIfam" id="TIGR00756">
    <property type="entry name" value="PPR"/>
    <property type="match status" value="1"/>
</dbReference>
<evidence type="ECO:0000313" key="5">
    <source>
        <dbReference type="Proteomes" id="UP001140949"/>
    </source>
</evidence>
<organism evidence="4 5">
    <name type="scientific">Iris pallida</name>
    <name type="common">Sweet iris</name>
    <dbReference type="NCBI Taxonomy" id="29817"/>
    <lineage>
        <taxon>Eukaryota</taxon>
        <taxon>Viridiplantae</taxon>
        <taxon>Streptophyta</taxon>
        <taxon>Embryophyta</taxon>
        <taxon>Tracheophyta</taxon>
        <taxon>Spermatophyta</taxon>
        <taxon>Magnoliopsida</taxon>
        <taxon>Liliopsida</taxon>
        <taxon>Asparagales</taxon>
        <taxon>Iridaceae</taxon>
        <taxon>Iridoideae</taxon>
        <taxon>Irideae</taxon>
        <taxon>Iris</taxon>
    </lineage>
</organism>
<evidence type="ECO:0000256" key="2">
    <source>
        <dbReference type="ARBA" id="ARBA00022737"/>
    </source>
</evidence>
<accession>A0AAX6DLX9</accession>
<dbReference type="InterPro" id="IPR011990">
    <property type="entry name" value="TPR-like_helical_dom_sf"/>
</dbReference>
<dbReference type="InterPro" id="IPR002885">
    <property type="entry name" value="PPR_rpt"/>
</dbReference>
<comment type="caution">
    <text evidence="4">The sequence shown here is derived from an EMBL/GenBank/DDBJ whole genome shotgun (WGS) entry which is preliminary data.</text>
</comment>
<dbReference type="PROSITE" id="PS51375">
    <property type="entry name" value="PPR"/>
    <property type="match status" value="1"/>
</dbReference>
<dbReference type="GO" id="GO:0010019">
    <property type="term" value="P:chloroplast-nucleus signaling pathway"/>
    <property type="evidence" value="ECO:0007669"/>
    <property type="project" value="TreeGrafter"/>
</dbReference>
<protein>
    <submittedName>
        <fullName evidence="4">Pentatricopeptide repeat-containing protein, mitochondrial-like</fullName>
    </submittedName>
</protein>
<reference evidence="4" key="2">
    <citation type="submission" date="2023-04" db="EMBL/GenBank/DDBJ databases">
        <authorList>
            <person name="Bruccoleri R.E."/>
            <person name="Oakeley E.J."/>
            <person name="Faust A.-M."/>
            <person name="Dessus-Babus S."/>
            <person name="Altorfer M."/>
            <person name="Burckhardt D."/>
            <person name="Oertli M."/>
            <person name="Naumann U."/>
            <person name="Petersen F."/>
            <person name="Wong J."/>
        </authorList>
    </citation>
    <scope>NUCLEOTIDE SEQUENCE</scope>
    <source>
        <strain evidence="4">GSM-AAB239-AS_SAM_17_03QT</strain>
        <tissue evidence="4">Leaf</tissue>
    </source>
</reference>
<proteinExistence type="inferred from homology"/>
<dbReference type="AlphaFoldDB" id="A0AAX6DLX9"/>
<evidence type="ECO:0000313" key="4">
    <source>
        <dbReference type="EMBL" id="KAJ6792810.1"/>
    </source>
</evidence>
<dbReference type="Proteomes" id="UP001140949">
    <property type="component" value="Unassembled WGS sequence"/>
</dbReference>
<dbReference type="GO" id="GO:0031930">
    <property type="term" value="P:mitochondria-nucleus signaling pathway"/>
    <property type="evidence" value="ECO:0007669"/>
    <property type="project" value="TreeGrafter"/>
</dbReference>
<evidence type="ECO:0000256" key="3">
    <source>
        <dbReference type="PROSITE-ProRule" id="PRU00708"/>
    </source>
</evidence>
<sequence>MGTLNAAYSVMVDMEKAGIRPDCVTYTTLMSAFYKLGQREIGDGLWNLMVLRGCSPNLASYNVRIQFLINSRRLGRPIP</sequence>
<dbReference type="PANTHER" id="PTHR47936">
    <property type="entry name" value="PPR_LONG DOMAIN-CONTAINING PROTEIN"/>
    <property type="match status" value="1"/>
</dbReference>
<name>A0AAX6DLX9_IRIPA</name>
<evidence type="ECO:0000256" key="1">
    <source>
        <dbReference type="ARBA" id="ARBA00007626"/>
    </source>
</evidence>
<dbReference type="EMBL" id="JANAVB010043418">
    <property type="protein sequence ID" value="KAJ6792810.1"/>
    <property type="molecule type" value="Genomic_DNA"/>
</dbReference>
<comment type="similarity">
    <text evidence="1">Belongs to the PPR family. P subfamily.</text>
</comment>
<reference evidence="4" key="1">
    <citation type="journal article" date="2023" name="GigaByte">
        <title>Genome assembly of the bearded iris, Iris pallida Lam.</title>
        <authorList>
            <person name="Bruccoleri R.E."/>
            <person name="Oakeley E.J."/>
            <person name="Faust A.M.E."/>
            <person name="Altorfer M."/>
            <person name="Dessus-Babus S."/>
            <person name="Burckhardt D."/>
            <person name="Oertli M."/>
            <person name="Naumann U."/>
            <person name="Petersen F."/>
            <person name="Wong J."/>
        </authorList>
    </citation>
    <scope>NUCLEOTIDE SEQUENCE</scope>
    <source>
        <strain evidence="4">GSM-AAB239-AS_SAM_17_03QT</strain>
    </source>
</reference>
<gene>
    <name evidence="4" type="ORF">M6B38_237485</name>
</gene>
<keyword evidence="5" id="KW-1185">Reference proteome</keyword>
<dbReference type="Pfam" id="PF13812">
    <property type="entry name" value="PPR_3"/>
    <property type="match status" value="1"/>
</dbReference>
<feature type="repeat" description="PPR" evidence="3">
    <location>
        <begin position="22"/>
        <end position="56"/>
    </location>
</feature>
<keyword evidence="2" id="KW-0677">Repeat</keyword>
<dbReference type="GO" id="GO:0009507">
    <property type="term" value="C:chloroplast"/>
    <property type="evidence" value="ECO:0007669"/>
    <property type="project" value="TreeGrafter"/>
</dbReference>